<evidence type="ECO:0000259" key="1">
    <source>
        <dbReference type="PROSITE" id="PS50108"/>
    </source>
</evidence>
<dbReference type="AlphaFoldDB" id="A0A423PIR9"/>
<keyword evidence="3" id="KW-1185">Reference proteome</keyword>
<sequence length="137" mass="15579">MRDRKRLTLLFQTVEMKLDGFMNQPHDFVPRFSRGDAAGQIRHVSAPAFRALFNNNHVFHVGHLLLETGLLEDITRRARRHVDARLTCNRDNTDFSRVPELSMTAFHANLLPAVGFYPLYQLCDLHEPGPAITAAGK</sequence>
<comment type="caution">
    <text evidence="2">The sequence shown here is derived from an EMBL/GenBank/DDBJ whole genome shotgun (WGS) entry which is preliminary data.</text>
</comment>
<feature type="domain" description="CRIB" evidence="1">
    <location>
        <begin position="44"/>
        <end position="62"/>
    </location>
</feature>
<name>A0A423PIR9_9GAMM</name>
<dbReference type="Proteomes" id="UP000285310">
    <property type="component" value="Unassembled WGS sequence"/>
</dbReference>
<organism evidence="2 3">
    <name type="scientific">Salinisphaera japonica YTM-1</name>
    <dbReference type="NCBI Taxonomy" id="1209778"/>
    <lineage>
        <taxon>Bacteria</taxon>
        <taxon>Pseudomonadati</taxon>
        <taxon>Pseudomonadota</taxon>
        <taxon>Gammaproteobacteria</taxon>
        <taxon>Salinisphaerales</taxon>
        <taxon>Salinisphaeraceae</taxon>
        <taxon>Salinisphaera</taxon>
    </lineage>
</organism>
<dbReference type="InParanoid" id="A0A423PIR9"/>
<evidence type="ECO:0000313" key="3">
    <source>
        <dbReference type="Proteomes" id="UP000285310"/>
    </source>
</evidence>
<reference evidence="2 3" key="1">
    <citation type="submission" date="2013-10" db="EMBL/GenBank/DDBJ databases">
        <title>Salinisphaera japonica YTM-1 Genome Sequencing.</title>
        <authorList>
            <person name="Lai Q."/>
            <person name="Li C."/>
            <person name="Shao Z."/>
        </authorList>
    </citation>
    <scope>NUCLEOTIDE SEQUENCE [LARGE SCALE GENOMIC DNA]</scope>
    <source>
        <strain evidence="2 3">YTM-1</strain>
    </source>
</reference>
<proteinExistence type="predicted"/>
<dbReference type="InterPro" id="IPR000095">
    <property type="entry name" value="CRIB_dom"/>
</dbReference>
<evidence type="ECO:0000313" key="2">
    <source>
        <dbReference type="EMBL" id="ROO25475.1"/>
    </source>
</evidence>
<dbReference type="PROSITE" id="PS50108">
    <property type="entry name" value="CRIB"/>
    <property type="match status" value="1"/>
</dbReference>
<gene>
    <name evidence="2" type="ORF">SAJA_13140</name>
</gene>
<accession>A0A423PIR9</accession>
<protein>
    <recommendedName>
        <fullName evidence="1">CRIB domain-containing protein</fullName>
    </recommendedName>
</protein>
<dbReference type="EMBL" id="AYKG01000048">
    <property type="protein sequence ID" value="ROO25475.1"/>
    <property type="molecule type" value="Genomic_DNA"/>
</dbReference>